<reference evidence="2 3" key="1">
    <citation type="journal article" date="2019" name="Int. J. Syst. Evol. Microbiol.">
        <title>The Global Catalogue of Microorganisms (GCM) 10K type strain sequencing project: providing services to taxonomists for standard genome sequencing and annotation.</title>
        <authorList>
            <consortium name="The Broad Institute Genomics Platform"/>
            <consortium name="The Broad Institute Genome Sequencing Center for Infectious Disease"/>
            <person name="Wu L."/>
            <person name="Ma J."/>
        </authorList>
    </citation>
    <scope>NUCLEOTIDE SEQUENCE [LARGE SCALE GENOMIC DNA]</scope>
    <source>
        <strain evidence="2 3">JCM 10977</strain>
    </source>
</reference>
<evidence type="ECO:0000313" key="2">
    <source>
        <dbReference type="EMBL" id="GAA0929540.1"/>
    </source>
</evidence>
<dbReference type="InterPro" id="IPR016040">
    <property type="entry name" value="NAD(P)-bd_dom"/>
</dbReference>
<evidence type="ECO:0000259" key="1">
    <source>
        <dbReference type="Pfam" id="PF13460"/>
    </source>
</evidence>
<organism evidence="2 3">
    <name type="scientific">Kribbella koreensis</name>
    <dbReference type="NCBI Taxonomy" id="57909"/>
    <lineage>
        <taxon>Bacteria</taxon>
        <taxon>Bacillati</taxon>
        <taxon>Actinomycetota</taxon>
        <taxon>Actinomycetes</taxon>
        <taxon>Propionibacteriales</taxon>
        <taxon>Kribbellaceae</taxon>
        <taxon>Kribbella</taxon>
    </lineage>
</organism>
<dbReference type="PANTHER" id="PTHR43355">
    <property type="entry name" value="FLAVIN REDUCTASE (NADPH)"/>
    <property type="match status" value="1"/>
</dbReference>
<dbReference type="Pfam" id="PF13460">
    <property type="entry name" value="NAD_binding_10"/>
    <property type="match status" value="1"/>
</dbReference>
<comment type="caution">
    <text evidence="2">The sequence shown here is derived from an EMBL/GenBank/DDBJ whole genome shotgun (WGS) entry which is preliminary data.</text>
</comment>
<dbReference type="RefSeq" id="WP_343965625.1">
    <property type="nucleotide sequence ID" value="NZ_BAAAHK010000003.1"/>
</dbReference>
<dbReference type="InterPro" id="IPR036291">
    <property type="entry name" value="NAD(P)-bd_dom_sf"/>
</dbReference>
<dbReference type="EMBL" id="BAAAHK010000003">
    <property type="protein sequence ID" value="GAA0929540.1"/>
    <property type="molecule type" value="Genomic_DNA"/>
</dbReference>
<name>A0ABN1PKE1_9ACTN</name>
<gene>
    <name evidence="2" type="ORF">GCM10009554_11970</name>
</gene>
<dbReference type="Gene3D" id="3.40.50.720">
    <property type="entry name" value="NAD(P)-binding Rossmann-like Domain"/>
    <property type="match status" value="1"/>
</dbReference>
<feature type="domain" description="NAD(P)-binding" evidence="1">
    <location>
        <begin position="7"/>
        <end position="201"/>
    </location>
</feature>
<keyword evidence="3" id="KW-1185">Reference proteome</keyword>
<dbReference type="Proteomes" id="UP001500542">
    <property type="component" value="Unassembled WGS sequence"/>
</dbReference>
<accession>A0ABN1PKE1</accession>
<dbReference type="SUPFAM" id="SSF51735">
    <property type="entry name" value="NAD(P)-binding Rossmann-fold domains"/>
    <property type="match status" value="1"/>
</dbReference>
<evidence type="ECO:0000313" key="3">
    <source>
        <dbReference type="Proteomes" id="UP001500542"/>
    </source>
</evidence>
<proteinExistence type="predicted"/>
<sequence length="212" mass="22275">MRITVFGATGRIGAAVVEQGLEAGHKVVAVVRESARYDVRHPALEVVKVSGVTVAAELVGAVDGAEAVVSGIGPRGRKDGPVTSTSTRAIAQAMWETGVRRYVGVSAAPVGPIPPGDSLLNRAFIHPFFGWLLKETYADLALMEAELAATGIEWTVVRPPKLVSKPVTGVYRTALDANLPRGLSVSREDTAHYMLAALAKPETIGHAVGIAY</sequence>
<protein>
    <submittedName>
        <fullName evidence="2">SDR family oxidoreductase</fullName>
    </submittedName>
</protein>
<dbReference type="InterPro" id="IPR051606">
    <property type="entry name" value="Polyketide_Oxido-like"/>
</dbReference>
<dbReference type="PANTHER" id="PTHR43355:SF2">
    <property type="entry name" value="FLAVIN REDUCTASE (NADPH)"/>
    <property type="match status" value="1"/>
</dbReference>